<proteinExistence type="predicted"/>
<dbReference type="AlphaFoldDB" id="A0A3E0VCU6"/>
<feature type="domain" description="Thioredoxin" evidence="6">
    <location>
        <begin position="64"/>
        <end position="209"/>
    </location>
</feature>
<name>A0A3E0VCU6_9MICO</name>
<evidence type="ECO:0000313" key="7">
    <source>
        <dbReference type="EMBL" id="RFA07210.1"/>
    </source>
</evidence>
<dbReference type="InterPro" id="IPR036249">
    <property type="entry name" value="Thioredoxin-like_sf"/>
</dbReference>
<evidence type="ECO:0000256" key="4">
    <source>
        <dbReference type="ARBA" id="ARBA00023157"/>
    </source>
</evidence>
<evidence type="ECO:0000256" key="1">
    <source>
        <dbReference type="ARBA" id="ARBA00004196"/>
    </source>
</evidence>
<organism evidence="7 8">
    <name type="scientific">Subtercola boreus</name>
    <dbReference type="NCBI Taxonomy" id="120213"/>
    <lineage>
        <taxon>Bacteria</taxon>
        <taxon>Bacillati</taxon>
        <taxon>Actinomycetota</taxon>
        <taxon>Actinomycetes</taxon>
        <taxon>Micrococcales</taxon>
        <taxon>Microbacteriaceae</taxon>
        <taxon>Subtercola</taxon>
    </lineage>
</organism>
<sequence length="210" mass="21772">MGVNASWKLSAGMRAARVGHTFVAVLVVGCTVGLSGCTNDALAQQYREGSGKNYVAGDGSITEIAPGNRTGSITFTAPQLDGTNYVSAPAGEAGVTVVNFWYVSCAPCRAEAADLESVYEQTSSPTVHFVGVNIRDEAETAQAFLTTYQVTYPTVLDTNGAVQIAFAGQAAKLYTPSTAILDGDNRISAIISGHADPGILKSLIDSANSK</sequence>
<dbReference type="GO" id="GO:0017004">
    <property type="term" value="P:cytochrome complex assembly"/>
    <property type="evidence" value="ECO:0007669"/>
    <property type="project" value="UniProtKB-KW"/>
</dbReference>
<evidence type="ECO:0000256" key="3">
    <source>
        <dbReference type="ARBA" id="ARBA00022968"/>
    </source>
</evidence>
<dbReference type="PANTHER" id="PTHR42852:SF6">
    <property type="entry name" value="THIOL:DISULFIDE INTERCHANGE PROTEIN DSBE"/>
    <property type="match status" value="1"/>
</dbReference>
<comment type="caution">
    <text evidence="7">The sequence shown here is derived from an EMBL/GenBank/DDBJ whole genome shotgun (WGS) entry which is preliminary data.</text>
</comment>
<evidence type="ECO:0000256" key="2">
    <source>
        <dbReference type="ARBA" id="ARBA00022748"/>
    </source>
</evidence>
<protein>
    <recommendedName>
        <fullName evidence="6">Thioredoxin domain-containing protein</fullName>
    </recommendedName>
</protein>
<evidence type="ECO:0000313" key="8">
    <source>
        <dbReference type="Proteomes" id="UP000256709"/>
    </source>
</evidence>
<dbReference type="InterPro" id="IPR013766">
    <property type="entry name" value="Thioredoxin_domain"/>
</dbReference>
<dbReference type="InterPro" id="IPR050553">
    <property type="entry name" value="Thioredoxin_ResA/DsbE_sf"/>
</dbReference>
<dbReference type="Gene3D" id="3.40.30.10">
    <property type="entry name" value="Glutaredoxin"/>
    <property type="match status" value="1"/>
</dbReference>
<keyword evidence="3" id="KW-0812">Transmembrane</keyword>
<dbReference type="EMBL" id="NBXA01000027">
    <property type="protein sequence ID" value="RFA07210.1"/>
    <property type="molecule type" value="Genomic_DNA"/>
</dbReference>
<keyword evidence="2" id="KW-0201">Cytochrome c-type biogenesis</keyword>
<keyword evidence="5" id="KW-0676">Redox-active center</keyword>
<dbReference type="GO" id="GO:0030313">
    <property type="term" value="C:cell envelope"/>
    <property type="evidence" value="ECO:0007669"/>
    <property type="project" value="UniProtKB-SubCell"/>
</dbReference>
<evidence type="ECO:0000256" key="5">
    <source>
        <dbReference type="ARBA" id="ARBA00023284"/>
    </source>
</evidence>
<dbReference type="Pfam" id="PF00578">
    <property type="entry name" value="AhpC-TSA"/>
    <property type="match status" value="1"/>
</dbReference>
<gene>
    <name evidence="7" type="ORF">B7R21_16275</name>
</gene>
<dbReference type="InterPro" id="IPR000866">
    <property type="entry name" value="AhpC/TSA"/>
</dbReference>
<comment type="subcellular location">
    <subcellularLocation>
        <location evidence="1">Cell envelope</location>
    </subcellularLocation>
</comment>
<dbReference type="GO" id="GO:0016491">
    <property type="term" value="F:oxidoreductase activity"/>
    <property type="evidence" value="ECO:0007669"/>
    <property type="project" value="InterPro"/>
</dbReference>
<dbReference type="OrthoDB" id="9796554at2"/>
<dbReference type="CDD" id="cd02966">
    <property type="entry name" value="TlpA_like_family"/>
    <property type="match status" value="1"/>
</dbReference>
<dbReference type="SUPFAM" id="SSF52833">
    <property type="entry name" value="Thioredoxin-like"/>
    <property type="match status" value="1"/>
</dbReference>
<dbReference type="Proteomes" id="UP000256709">
    <property type="component" value="Unassembled WGS sequence"/>
</dbReference>
<accession>A0A3E0VCU6</accession>
<reference evidence="7 8" key="1">
    <citation type="submission" date="2017-04" db="EMBL/GenBank/DDBJ databases">
        <title>Comparative genome analysis of Subtercola boreus.</title>
        <authorList>
            <person name="Cho Y.-J."/>
            <person name="Cho A."/>
            <person name="Kim O.-S."/>
            <person name="Lee J.-I."/>
        </authorList>
    </citation>
    <scope>NUCLEOTIDE SEQUENCE [LARGE SCALE GENOMIC DNA]</scope>
    <source>
        <strain evidence="7 8">P27444</strain>
    </source>
</reference>
<keyword evidence="4" id="KW-1015">Disulfide bond</keyword>
<dbReference type="PANTHER" id="PTHR42852">
    <property type="entry name" value="THIOL:DISULFIDE INTERCHANGE PROTEIN DSBE"/>
    <property type="match status" value="1"/>
</dbReference>
<evidence type="ECO:0000259" key="6">
    <source>
        <dbReference type="PROSITE" id="PS51352"/>
    </source>
</evidence>
<dbReference type="GO" id="GO:0016209">
    <property type="term" value="F:antioxidant activity"/>
    <property type="evidence" value="ECO:0007669"/>
    <property type="project" value="InterPro"/>
</dbReference>
<dbReference type="PROSITE" id="PS51352">
    <property type="entry name" value="THIOREDOXIN_2"/>
    <property type="match status" value="1"/>
</dbReference>
<dbReference type="RefSeq" id="WP_116284320.1">
    <property type="nucleotide sequence ID" value="NZ_NBXA01000027.1"/>
</dbReference>
<keyword evidence="3" id="KW-0735">Signal-anchor</keyword>